<keyword evidence="2" id="KW-1185">Reference proteome</keyword>
<protein>
    <submittedName>
        <fullName evidence="1">Uncharacterized protein</fullName>
    </submittedName>
</protein>
<dbReference type="EMBL" id="MU003510">
    <property type="protein sequence ID" value="KAF2469835.1"/>
    <property type="molecule type" value="Genomic_DNA"/>
</dbReference>
<accession>A0ACB6QUS8</accession>
<name>A0ACB6QUS8_9PLEO</name>
<comment type="caution">
    <text evidence="1">The sequence shown here is derived from an EMBL/GenBank/DDBJ whole genome shotgun (WGS) entry which is preliminary data.</text>
</comment>
<sequence>MRSWEFINQGPHNTRLSESDIRTVQKVSRRVGAATRREQGVQARINTLQVPDFLTQQKQHPLRFPPPISFLPHRREFPSEMSILLQPDLTANLLCHAAASDAAINPRRWIKICRLANDSILHTLPQIYGYSKCLDNSIDCVVMRVRCSLQQGAEVQLRESEELRITQMYGRAIRSLSNAITSPEVNWDTCHRAWIMHSRGAFDILEALGPENITTEVEKDILIAQAELMILEACFANVAIFFDKLEWQNALQSTVIPGSYLGDRSETVVSFWMVSACAPGLFKRATEVIMTQQHDQREEIISKLRDLLSNYSRWYTKWNHELRISEAPEEQTAFLNNPTLLQRIGTLTRFLAYLALTNRFLFAMRPDPASGAEEEATRAAARVIQLAELLGADSVPKLRMKIALRIAHSIQETAQDWSNPELQYSQGFFETVEPSLFVAWCSLLGRATGGPVACIDTI</sequence>
<evidence type="ECO:0000313" key="2">
    <source>
        <dbReference type="Proteomes" id="UP000799755"/>
    </source>
</evidence>
<proteinExistence type="predicted"/>
<reference evidence="1" key="1">
    <citation type="journal article" date="2020" name="Stud. Mycol.">
        <title>101 Dothideomycetes genomes: a test case for predicting lifestyles and emergence of pathogens.</title>
        <authorList>
            <person name="Haridas S."/>
            <person name="Albert R."/>
            <person name="Binder M."/>
            <person name="Bloem J."/>
            <person name="Labutti K."/>
            <person name="Salamov A."/>
            <person name="Andreopoulos B."/>
            <person name="Baker S."/>
            <person name="Barry K."/>
            <person name="Bills G."/>
            <person name="Bluhm B."/>
            <person name="Cannon C."/>
            <person name="Castanera R."/>
            <person name="Culley D."/>
            <person name="Daum C."/>
            <person name="Ezra D."/>
            <person name="Gonzalez J."/>
            <person name="Henrissat B."/>
            <person name="Kuo A."/>
            <person name="Liang C."/>
            <person name="Lipzen A."/>
            <person name="Lutzoni F."/>
            <person name="Magnuson J."/>
            <person name="Mondo S."/>
            <person name="Nolan M."/>
            <person name="Ohm R."/>
            <person name="Pangilinan J."/>
            <person name="Park H.-J."/>
            <person name="Ramirez L."/>
            <person name="Alfaro M."/>
            <person name="Sun H."/>
            <person name="Tritt A."/>
            <person name="Yoshinaga Y."/>
            <person name="Zwiers L.-H."/>
            <person name="Turgeon B."/>
            <person name="Goodwin S."/>
            <person name="Spatafora J."/>
            <person name="Crous P."/>
            <person name="Grigoriev I."/>
        </authorList>
    </citation>
    <scope>NUCLEOTIDE SEQUENCE</scope>
    <source>
        <strain evidence="1">ATCC 200398</strain>
    </source>
</reference>
<gene>
    <name evidence="1" type="ORF">BDR25DRAFT_343509</name>
</gene>
<dbReference type="Proteomes" id="UP000799755">
    <property type="component" value="Unassembled WGS sequence"/>
</dbReference>
<evidence type="ECO:0000313" key="1">
    <source>
        <dbReference type="EMBL" id="KAF2469835.1"/>
    </source>
</evidence>
<organism evidence="1 2">
    <name type="scientific">Lindgomyces ingoldianus</name>
    <dbReference type="NCBI Taxonomy" id="673940"/>
    <lineage>
        <taxon>Eukaryota</taxon>
        <taxon>Fungi</taxon>
        <taxon>Dikarya</taxon>
        <taxon>Ascomycota</taxon>
        <taxon>Pezizomycotina</taxon>
        <taxon>Dothideomycetes</taxon>
        <taxon>Pleosporomycetidae</taxon>
        <taxon>Pleosporales</taxon>
        <taxon>Lindgomycetaceae</taxon>
        <taxon>Lindgomyces</taxon>
    </lineage>
</organism>